<evidence type="ECO:0000256" key="2">
    <source>
        <dbReference type="ARBA" id="ARBA00022679"/>
    </source>
</evidence>
<proteinExistence type="predicted"/>
<dbReference type="Proteomes" id="UP000530234">
    <property type="component" value="Unassembled WGS sequence"/>
</dbReference>
<keyword evidence="2 4" id="KW-0808">Transferase</keyword>
<dbReference type="SUPFAM" id="SSF53335">
    <property type="entry name" value="S-adenosyl-L-methionine-dependent methyltransferases"/>
    <property type="match status" value="1"/>
</dbReference>
<keyword evidence="1 4" id="KW-0489">Methyltransferase</keyword>
<evidence type="ECO:0000313" key="4">
    <source>
        <dbReference type="EMBL" id="MBB0232184.1"/>
    </source>
</evidence>
<feature type="non-terminal residue" evidence="4">
    <location>
        <position position="1"/>
    </location>
</feature>
<comment type="caution">
    <text evidence="4">The sequence shown here is derived from an EMBL/GenBank/DDBJ whole genome shotgun (WGS) entry which is preliminary data.</text>
</comment>
<dbReference type="AlphaFoldDB" id="A0A7W3T758"/>
<evidence type="ECO:0000313" key="5">
    <source>
        <dbReference type="Proteomes" id="UP000530234"/>
    </source>
</evidence>
<dbReference type="InterPro" id="IPR001525">
    <property type="entry name" value="C5_MeTfrase"/>
</dbReference>
<gene>
    <name evidence="4" type="ORF">FOE67_22455</name>
</gene>
<reference evidence="5" key="1">
    <citation type="submission" date="2019-10" db="EMBL/GenBank/DDBJ databases">
        <title>Streptomyces sp. nov., a novel actinobacterium isolated from alkaline environment.</title>
        <authorList>
            <person name="Golinska P."/>
        </authorList>
    </citation>
    <scope>NUCLEOTIDE SEQUENCE [LARGE SCALE GENOMIC DNA]</scope>
    <source>
        <strain evidence="5">DSM 42108</strain>
    </source>
</reference>
<protein>
    <submittedName>
        <fullName evidence="4">DNA cytosine methyltransferase</fullName>
    </submittedName>
</protein>
<keyword evidence="3" id="KW-0680">Restriction system</keyword>
<evidence type="ECO:0000256" key="1">
    <source>
        <dbReference type="ARBA" id="ARBA00022603"/>
    </source>
</evidence>
<accession>A0A7W3T758</accession>
<dbReference type="Gene3D" id="3.90.120.10">
    <property type="entry name" value="DNA Methylase, subunit A, domain 2"/>
    <property type="match status" value="1"/>
</dbReference>
<dbReference type="RefSeq" id="WP_182666727.1">
    <property type="nucleotide sequence ID" value="NZ_VKHS01000793.1"/>
</dbReference>
<keyword evidence="5" id="KW-1185">Reference proteome</keyword>
<dbReference type="GO" id="GO:0008168">
    <property type="term" value="F:methyltransferase activity"/>
    <property type="evidence" value="ECO:0007669"/>
    <property type="project" value="UniProtKB-KW"/>
</dbReference>
<sequence length="69" mass="7592">LLRGGPTPTPEDLGFRMLTPTEYAAAMAFPSTYRWQGTKRERVRMAGNAVTPPTARDLFHAAIEALTKS</sequence>
<dbReference type="Pfam" id="PF00145">
    <property type="entry name" value="DNA_methylase"/>
    <property type="match status" value="1"/>
</dbReference>
<dbReference type="InterPro" id="IPR029063">
    <property type="entry name" value="SAM-dependent_MTases_sf"/>
</dbReference>
<organism evidence="4 5">
    <name type="scientific">Streptomyces calidiresistens</name>
    <dbReference type="NCBI Taxonomy" id="1485586"/>
    <lineage>
        <taxon>Bacteria</taxon>
        <taxon>Bacillati</taxon>
        <taxon>Actinomycetota</taxon>
        <taxon>Actinomycetes</taxon>
        <taxon>Kitasatosporales</taxon>
        <taxon>Streptomycetaceae</taxon>
        <taxon>Streptomyces</taxon>
    </lineage>
</organism>
<name>A0A7W3T758_9ACTN</name>
<dbReference type="GO" id="GO:0009307">
    <property type="term" value="P:DNA restriction-modification system"/>
    <property type="evidence" value="ECO:0007669"/>
    <property type="project" value="UniProtKB-KW"/>
</dbReference>
<dbReference type="EMBL" id="VKHS01000793">
    <property type="protein sequence ID" value="MBB0232184.1"/>
    <property type="molecule type" value="Genomic_DNA"/>
</dbReference>
<dbReference type="GO" id="GO:0032259">
    <property type="term" value="P:methylation"/>
    <property type="evidence" value="ECO:0007669"/>
    <property type="project" value="UniProtKB-KW"/>
</dbReference>
<evidence type="ECO:0000256" key="3">
    <source>
        <dbReference type="ARBA" id="ARBA00022747"/>
    </source>
</evidence>